<dbReference type="PROSITE" id="PS51146">
    <property type="entry name" value="KAIC"/>
    <property type="match status" value="1"/>
</dbReference>
<dbReference type="OrthoDB" id="49590at2157"/>
<dbReference type="GO" id="GO:0005524">
    <property type="term" value="F:ATP binding"/>
    <property type="evidence" value="ECO:0007669"/>
    <property type="project" value="UniProtKB-KW"/>
</dbReference>
<dbReference type="GeneID" id="28496348"/>
<gene>
    <name evidence="5" type="ORF">A7C91_09100</name>
</gene>
<dbReference type="GO" id="GO:0006281">
    <property type="term" value="P:DNA repair"/>
    <property type="evidence" value="ECO:0007669"/>
    <property type="project" value="InterPro"/>
</dbReference>
<dbReference type="Pfam" id="PF06745">
    <property type="entry name" value="ATPase"/>
    <property type="match status" value="1"/>
</dbReference>
<name>A0A172WIX7_9EURY</name>
<keyword evidence="6" id="KW-1185">Reference proteome</keyword>
<evidence type="ECO:0000256" key="2">
    <source>
        <dbReference type="ARBA" id="ARBA00022840"/>
    </source>
</evidence>
<evidence type="ECO:0000313" key="6">
    <source>
        <dbReference type="Proteomes" id="UP000076969"/>
    </source>
</evidence>
<dbReference type="PRINTS" id="PR01874">
    <property type="entry name" value="DNAREPAIRADA"/>
</dbReference>
<dbReference type="EMBL" id="CP015520">
    <property type="protein sequence ID" value="ANF23309.1"/>
    <property type="molecule type" value="Genomic_DNA"/>
</dbReference>
<dbReference type="InterPro" id="IPR020588">
    <property type="entry name" value="RecA_ATP-bd"/>
</dbReference>
<dbReference type="Gene3D" id="3.40.50.300">
    <property type="entry name" value="P-loop containing nucleotide triphosphate hydrolases"/>
    <property type="match status" value="1"/>
</dbReference>
<dbReference type="RefSeq" id="WP_068666837.1">
    <property type="nucleotide sequence ID" value="NZ_CP015520.1"/>
</dbReference>
<dbReference type="GO" id="GO:0003677">
    <property type="term" value="F:DNA binding"/>
    <property type="evidence" value="ECO:0007669"/>
    <property type="project" value="InterPro"/>
</dbReference>
<dbReference type="Proteomes" id="UP000076969">
    <property type="component" value="Chromosome"/>
</dbReference>
<dbReference type="InterPro" id="IPR014774">
    <property type="entry name" value="KaiC-like_dom"/>
</dbReference>
<dbReference type="GO" id="GO:0140664">
    <property type="term" value="F:ATP-dependent DNA damage sensor activity"/>
    <property type="evidence" value="ECO:0007669"/>
    <property type="project" value="InterPro"/>
</dbReference>
<reference evidence="6" key="1">
    <citation type="journal article" date="2016" name="Syst. Appl. Microbiol.">
        <title>Thermococcus piezophilus sp. nov., a novel hyperthermophilic and piezophilic archaeon with a broad pressure range for growth, isolated from a deepest hydrothermal vent at the Mid-Cayman Rise.</title>
        <authorList>
            <person name="Dalmasso C."/>
            <person name="Oger P."/>
            <person name="Selva G."/>
            <person name="Courtine D."/>
            <person name="L'Haridon S."/>
            <person name="Garlaschelli A."/>
            <person name="Roussel E."/>
            <person name="Miyazaki J."/>
            <person name="Reveillaud J."/>
            <person name="Jebbar M."/>
            <person name="Takai K."/>
            <person name="Maignien L."/>
            <person name="Alain K."/>
        </authorList>
    </citation>
    <scope>NUCLEOTIDE SEQUENCE [LARGE SCALE GENOMIC DNA]</scope>
    <source>
        <strain evidence="6">CDGS</strain>
    </source>
</reference>
<sequence length="234" mass="26404">MENTRISTGIPGLDAMLNGGLIPGRTYLVKGAPGTGKTTFAMHFAMAGIANGENVLYVTLEEPADNLRADMIKLGFNLRDPRFTLIDATPTAERYVLVDDFFESFAKNIERMTEAIKQQLRTKHYTRIILDPVTMLKLTATKEIEYRRAFLTFIKTMMRMRTTVLLTSELQRTDIEEYLVSGVIELKAFEVDGRLSRGIKITKFRGSGFDGTIRPYEITDRGIVVHNDRVISSP</sequence>
<dbReference type="PANTHER" id="PTHR43637:SF1">
    <property type="entry name" value="UPF0273 PROTEIN TM_0370"/>
    <property type="match status" value="1"/>
</dbReference>
<dbReference type="AlphaFoldDB" id="A0A172WIX7"/>
<evidence type="ECO:0000259" key="3">
    <source>
        <dbReference type="PROSITE" id="PS50162"/>
    </source>
</evidence>
<keyword evidence="2" id="KW-0067">ATP-binding</keyword>
<evidence type="ECO:0000256" key="1">
    <source>
        <dbReference type="ARBA" id="ARBA00022741"/>
    </source>
</evidence>
<dbReference type="InterPro" id="IPR010624">
    <property type="entry name" value="KaiC_dom"/>
</dbReference>
<dbReference type="InterPro" id="IPR003593">
    <property type="entry name" value="AAA+_ATPase"/>
</dbReference>
<dbReference type="SUPFAM" id="SSF52540">
    <property type="entry name" value="P-loop containing nucleoside triphosphate hydrolases"/>
    <property type="match status" value="1"/>
</dbReference>
<dbReference type="InterPro" id="IPR027417">
    <property type="entry name" value="P-loop_NTPase"/>
</dbReference>
<accession>A0A172WIX7</accession>
<dbReference type="SMART" id="SM00382">
    <property type="entry name" value="AAA"/>
    <property type="match status" value="1"/>
</dbReference>
<proteinExistence type="predicted"/>
<dbReference type="PROSITE" id="PS50162">
    <property type="entry name" value="RECA_2"/>
    <property type="match status" value="1"/>
</dbReference>
<keyword evidence="1" id="KW-0547">Nucleotide-binding</keyword>
<dbReference type="PANTHER" id="PTHR43637">
    <property type="entry name" value="UPF0273 PROTEIN TM_0370"/>
    <property type="match status" value="1"/>
</dbReference>
<protein>
    <submittedName>
        <fullName evidence="5">ATPase</fullName>
    </submittedName>
</protein>
<dbReference type="KEGG" id="tpie:A7C91_09100"/>
<feature type="domain" description="KaiC" evidence="4">
    <location>
        <begin position="4"/>
        <end position="234"/>
    </location>
</feature>
<evidence type="ECO:0000313" key="5">
    <source>
        <dbReference type="EMBL" id="ANF23309.1"/>
    </source>
</evidence>
<feature type="domain" description="RecA family profile 1" evidence="3">
    <location>
        <begin position="2"/>
        <end position="70"/>
    </location>
</feature>
<organism evidence="5 6">
    <name type="scientific">Thermococcus piezophilus</name>
    <dbReference type="NCBI Taxonomy" id="1712654"/>
    <lineage>
        <taxon>Archaea</taxon>
        <taxon>Methanobacteriati</taxon>
        <taxon>Methanobacteriota</taxon>
        <taxon>Thermococci</taxon>
        <taxon>Thermococcales</taxon>
        <taxon>Thermococcaceae</taxon>
        <taxon>Thermococcus</taxon>
    </lineage>
</organism>
<evidence type="ECO:0000259" key="4">
    <source>
        <dbReference type="PROSITE" id="PS51146"/>
    </source>
</evidence>